<dbReference type="Proteomes" id="UP001202180">
    <property type="component" value="Unassembled WGS sequence"/>
</dbReference>
<keyword evidence="2" id="KW-1185">Reference proteome</keyword>
<accession>A0ABT0HUY8</accession>
<comment type="caution">
    <text evidence="1">The sequence shown here is derived from an EMBL/GenBank/DDBJ whole genome shotgun (WGS) entry which is preliminary data.</text>
</comment>
<evidence type="ECO:0000313" key="1">
    <source>
        <dbReference type="EMBL" id="MCK8496022.1"/>
    </source>
</evidence>
<dbReference type="SUPFAM" id="SSF56209">
    <property type="entry name" value="Nitrile hydratase alpha chain"/>
    <property type="match status" value="1"/>
</dbReference>
<reference evidence="1 2" key="1">
    <citation type="submission" date="2022-04" db="EMBL/GenBank/DDBJ databases">
        <title>Spirosoma sp. strain RP8 genome sequencing and assembly.</title>
        <authorList>
            <person name="Jung Y."/>
        </authorList>
    </citation>
    <scope>NUCLEOTIDE SEQUENCE [LARGE SCALE GENOMIC DNA]</scope>
    <source>
        <strain evidence="1 2">RP8</strain>
    </source>
</reference>
<name>A0ABT0HUY8_9BACT</name>
<gene>
    <name evidence="1" type="ORF">M0L20_29420</name>
</gene>
<dbReference type="NCBIfam" id="TIGR03793">
    <property type="entry name" value="leader_NHLP"/>
    <property type="match status" value="1"/>
</dbReference>
<dbReference type="InterPro" id="IPR036648">
    <property type="entry name" value="CN_Hdrase_a/SCN_Hdrase_g_sf"/>
</dbReference>
<dbReference type="RefSeq" id="WP_248480864.1">
    <property type="nucleotide sequence ID" value="NZ_JALPRF010000014.1"/>
</dbReference>
<evidence type="ECO:0000313" key="2">
    <source>
        <dbReference type="Proteomes" id="UP001202180"/>
    </source>
</evidence>
<dbReference type="EMBL" id="JALPRF010000014">
    <property type="protein sequence ID" value="MCK8496022.1"/>
    <property type="molecule type" value="Genomic_DNA"/>
</dbReference>
<dbReference type="Gene3D" id="3.90.330.10">
    <property type="entry name" value="Nitrile hydratase alpha /Thiocyanate hydrolase gamma"/>
    <property type="match status" value="1"/>
</dbReference>
<protein>
    <submittedName>
        <fullName evidence="1">NHLP leader peptide family RiPP</fullName>
    </submittedName>
</protein>
<dbReference type="InterPro" id="IPR022513">
    <property type="entry name" value="TOMM_pelo"/>
</dbReference>
<sequence>MKFTQEQKLYAEIVHKAWDDAQFKAELIANPVAAIEKLTGQKISLPQGKTLVVSNQTDASTVYINIPAKPNTEDVELNEDQLEAVSGGAKGIIGSGDWTTGPVIISPLIPPVTTCPVKPSDFL</sequence>
<organism evidence="1 2">
    <name type="scientific">Spirosoma liriopis</name>
    <dbReference type="NCBI Taxonomy" id="2937440"/>
    <lineage>
        <taxon>Bacteria</taxon>
        <taxon>Pseudomonadati</taxon>
        <taxon>Bacteroidota</taxon>
        <taxon>Cytophagia</taxon>
        <taxon>Cytophagales</taxon>
        <taxon>Cytophagaceae</taxon>
        <taxon>Spirosoma</taxon>
    </lineage>
</organism>
<proteinExistence type="predicted"/>